<dbReference type="EMBL" id="JAUHHC010000005">
    <property type="protein sequence ID" value="MDN3922138.1"/>
    <property type="molecule type" value="Genomic_DNA"/>
</dbReference>
<keyword evidence="3" id="KW-1185">Reference proteome</keyword>
<organism evidence="2 3">
    <name type="scientific">Roseateles violae</name>
    <dbReference type="NCBI Taxonomy" id="3058042"/>
    <lineage>
        <taxon>Bacteria</taxon>
        <taxon>Pseudomonadati</taxon>
        <taxon>Pseudomonadota</taxon>
        <taxon>Betaproteobacteria</taxon>
        <taxon>Burkholderiales</taxon>
        <taxon>Sphaerotilaceae</taxon>
        <taxon>Roseateles</taxon>
    </lineage>
</organism>
<dbReference type="Proteomes" id="UP001228044">
    <property type="component" value="Unassembled WGS sequence"/>
</dbReference>
<dbReference type="RefSeq" id="WP_290360453.1">
    <property type="nucleotide sequence ID" value="NZ_JAUHHC010000005.1"/>
</dbReference>
<evidence type="ECO:0000313" key="2">
    <source>
        <dbReference type="EMBL" id="MDN3922138.1"/>
    </source>
</evidence>
<keyword evidence="1" id="KW-0732">Signal</keyword>
<accession>A0ABT8DXF9</accession>
<evidence type="ECO:0000313" key="3">
    <source>
        <dbReference type="Proteomes" id="UP001228044"/>
    </source>
</evidence>
<evidence type="ECO:0000256" key="1">
    <source>
        <dbReference type="SAM" id="SignalP"/>
    </source>
</evidence>
<comment type="caution">
    <text evidence="2">The sequence shown here is derived from an EMBL/GenBank/DDBJ whole genome shotgun (WGS) entry which is preliminary data.</text>
</comment>
<proteinExistence type="predicted"/>
<reference evidence="2 3" key="1">
    <citation type="submission" date="2023-06" db="EMBL/GenBank/DDBJ databases">
        <title>Pelomonas sp. PFR6 16S ribosomal RNA gene Genome sequencing and assembly.</title>
        <authorList>
            <person name="Woo H."/>
        </authorList>
    </citation>
    <scope>NUCLEOTIDE SEQUENCE [LARGE SCALE GENOMIC DNA]</scope>
    <source>
        <strain evidence="2 3">PFR6</strain>
    </source>
</reference>
<feature type="chain" id="PRO_5046155877" description="Tetratricopeptide repeat protein" evidence="1">
    <location>
        <begin position="23"/>
        <end position="395"/>
    </location>
</feature>
<name>A0ABT8DXF9_9BURK</name>
<evidence type="ECO:0008006" key="4">
    <source>
        <dbReference type="Google" id="ProtNLM"/>
    </source>
</evidence>
<protein>
    <recommendedName>
        <fullName evidence="4">Tetratricopeptide repeat protein</fullName>
    </recommendedName>
</protein>
<feature type="signal peptide" evidence="1">
    <location>
        <begin position="1"/>
        <end position="22"/>
    </location>
</feature>
<gene>
    <name evidence="2" type="ORF">QWJ38_17745</name>
</gene>
<sequence length="395" mass="42961">MKTALPLCIALLLGLPAQPAPAEPYTPQRDEELVERLPQRLGSAAQRAESRLLRARLQQAPENLPLALQLAREAIARARLQGDPRELGQAQALLAPWWSAAPPPVRLLRATIRQAQHDFGPALLELDGLLATPGVPLPLQAQAELTRAAVLQVRGRWREARLGCTRLAGPHYAALGAAARLHGEVCIAELDGLQGRTEQAEAALLRLSALPGAPQAWIALLRAELAERRGRAEAGPLYRQALQANPEIYPRVAYADWLLRQRRWRDAAHVVLGFGEAGNLPDALLLRLAIAWKQAADPRAGAAAAELQARFDAAAERGDDSHGRERARFALDLRPEPGIALAQAQANWALQKEPADALLLQRAALTAGQPAAAEPLRQFQRETGFADRRLAERAR</sequence>